<reference evidence="6 7" key="1">
    <citation type="submission" date="2011-11" db="EMBL/GenBank/DDBJ databases">
        <title>Improved High-Quality Draft sequence of Beggiatoa alba B18lD.</title>
        <authorList>
            <consortium name="US DOE Joint Genome Institute"/>
            <person name="Lucas S."/>
            <person name="Han J."/>
            <person name="Lapidus A."/>
            <person name="Cheng J.-F."/>
            <person name="Goodwin L."/>
            <person name="Pitluck S."/>
            <person name="Peters L."/>
            <person name="Mikhailova N."/>
            <person name="Held B."/>
            <person name="Detter J.C."/>
            <person name="Han C."/>
            <person name="Tapia R."/>
            <person name="Land M."/>
            <person name="Hauser L."/>
            <person name="Kyrpides N."/>
            <person name="Ivanova N."/>
            <person name="Pagani I."/>
            <person name="Samuel K."/>
            <person name="Teske A."/>
            <person name="Mueller J."/>
            <person name="Woyke T."/>
        </authorList>
    </citation>
    <scope>NUCLEOTIDE SEQUENCE [LARGE SCALE GENOMIC DNA]</scope>
    <source>
        <strain evidence="6 7">B18LD</strain>
    </source>
</reference>
<evidence type="ECO:0000259" key="5">
    <source>
        <dbReference type="PROSITE" id="PS51898"/>
    </source>
</evidence>
<evidence type="ECO:0000256" key="1">
    <source>
        <dbReference type="ARBA" id="ARBA00008857"/>
    </source>
</evidence>
<evidence type="ECO:0000313" key="6">
    <source>
        <dbReference type="EMBL" id="EIJ41859.1"/>
    </source>
</evidence>
<dbReference type="SUPFAM" id="SSF56349">
    <property type="entry name" value="DNA breaking-rejoining enzymes"/>
    <property type="match status" value="1"/>
</dbReference>
<dbReference type="Pfam" id="PF00589">
    <property type="entry name" value="Phage_integrase"/>
    <property type="match status" value="1"/>
</dbReference>
<keyword evidence="7" id="KW-1185">Reference proteome</keyword>
<sequence>MNETKNRVSHPINVSRSKHLIAYFQGFTVQDIKRSHVRQYVRQRKQAGVTAHTINGELRLISGVINQLNYDHDENLPNPTLGNREKKPRGRKRWATVAEAKHLIQAASESKNPLLLPFIQLALATGMRKGEILNLRWAQIDWESQTIYLNQTKNGDPASIPLNQYALHALNTLKKYRVRSSTWVFSHPNGERLQNIKNSFATACKKAKIEGLTIHDLRRTVGSWLINSGERLEIVQEVLRHKDIGTTREYYAHLEKSKAREALEKLDNTKIYILEDVNIRKR</sequence>
<keyword evidence="2" id="KW-0229">DNA integration</keyword>
<keyword evidence="3" id="KW-0238">DNA-binding</keyword>
<dbReference type="eggNOG" id="COG0582">
    <property type="taxonomic scope" value="Bacteria"/>
</dbReference>
<protein>
    <submittedName>
        <fullName evidence="6">Site-specific recombinase XerD</fullName>
    </submittedName>
</protein>
<evidence type="ECO:0000256" key="2">
    <source>
        <dbReference type="ARBA" id="ARBA00022908"/>
    </source>
</evidence>
<dbReference type="InterPro" id="IPR013762">
    <property type="entry name" value="Integrase-like_cat_sf"/>
</dbReference>
<dbReference type="HOGENOM" id="CLU_027562_17_7_6"/>
<dbReference type="Gene3D" id="1.10.443.10">
    <property type="entry name" value="Intergrase catalytic core"/>
    <property type="match status" value="1"/>
</dbReference>
<organism evidence="6 7">
    <name type="scientific">Beggiatoa alba B18LD</name>
    <dbReference type="NCBI Taxonomy" id="395493"/>
    <lineage>
        <taxon>Bacteria</taxon>
        <taxon>Pseudomonadati</taxon>
        <taxon>Pseudomonadota</taxon>
        <taxon>Gammaproteobacteria</taxon>
        <taxon>Thiotrichales</taxon>
        <taxon>Thiotrichaceae</taxon>
        <taxon>Beggiatoa</taxon>
    </lineage>
</organism>
<gene>
    <name evidence="6" type="ORF">BegalDRAFT_0953</name>
</gene>
<dbReference type="Proteomes" id="UP000005744">
    <property type="component" value="Unassembled WGS sequence"/>
</dbReference>
<proteinExistence type="inferred from homology"/>
<dbReference type="GO" id="GO:0006310">
    <property type="term" value="P:DNA recombination"/>
    <property type="evidence" value="ECO:0007669"/>
    <property type="project" value="UniProtKB-KW"/>
</dbReference>
<dbReference type="AlphaFoldDB" id="I3CE16"/>
<evidence type="ECO:0000256" key="3">
    <source>
        <dbReference type="ARBA" id="ARBA00023125"/>
    </source>
</evidence>
<evidence type="ECO:0000313" key="7">
    <source>
        <dbReference type="Proteomes" id="UP000005744"/>
    </source>
</evidence>
<evidence type="ECO:0000256" key="4">
    <source>
        <dbReference type="ARBA" id="ARBA00023172"/>
    </source>
</evidence>
<feature type="domain" description="Tyr recombinase" evidence="5">
    <location>
        <begin position="90"/>
        <end position="264"/>
    </location>
</feature>
<name>I3CE16_9GAMM</name>
<dbReference type="PROSITE" id="PS51898">
    <property type="entry name" value="TYR_RECOMBINASE"/>
    <property type="match status" value="1"/>
</dbReference>
<dbReference type="EMBL" id="JH600070">
    <property type="protein sequence ID" value="EIJ41859.1"/>
    <property type="molecule type" value="Genomic_DNA"/>
</dbReference>
<accession>I3CE16</accession>
<dbReference type="GO" id="GO:0015074">
    <property type="term" value="P:DNA integration"/>
    <property type="evidence" value="ECO:0007669"/>
    <property type="project" value="UniProtKB-KW"/>
</dbReference>
<comment type="similarity">
    <text evidence="1">Belongs to the 'phage' integrase family.</text>
</comment>
<dbReference type="InterPro" id="IPR002104">
    <property type="entry name" value="Integrase_catalytic"/>
</dbReference>
<dbReference type="PANTHER" id="PTHR30349:SF64">
    <property type="entry name" value="PROPHAGE INTEGRASE INTD-RELATED"/>
    <property type="match status" value="1"/>
</dbReference>
<dbReference type="CDD" id="cd00796">
    <property type="entry name" value="INT_Rci_Hp1_C"/>
    <property type="match status" value="1"/>
</dbReference>
<dbReference type="InterPro" id="IPR011010">
    <property type="entry name" value="DNA_brk_join_enz"/>
</dbReference>
<dbReference type="GO" id="GO:0003677">
    <property type="term" value="F:DNA binding"/>
    <property type="evidence" value="ECO:0007669"/>
    <property type="project" value="UniProtKB-KW"/>
</dbReference>
<keyword evidence="4" id="KW-0233">DNA recombination</keyword>
<dbReference type="InterPro" id="IPR010998">
    <property type="entry name" value="Integrase_recombinase_N"/>
</dbReference>
<dbReference type="Gene3D" id="1.10.150.130">
    <property type="match status" value="1"/>
</dbReference>
<dbReference type="PANTHER" id="PTHR30349">
    <property type="entry name" value="PHAGE INTEGRASE-RELATED"/>
    <property type="match status" value="1"/>
</dbReference>
<dbReference type="InterPro" id="IPR050090">
    <property type="entry name" value="Tyrosine_recombinase_XerCD"/>
</dbReference>